<evidence type="ECO:0000313" key="2">
    <source>
        <dbReference type="EMBL" id="PFX19437.1"/>
    </source>
</evidence>
<dbReference type="AlphaFoldDB" id="A0A2B4RSW1"/>
<evidence type="ECO:0000256" key="1">
    <source>
        <dbReference type="SAM" id="MobiDB-lite"/>
    </source>
</evidence>
<reference evidence="3" key="1">
    <citation type="journal article" date="2017" name="bioRxiv">
        <title>Comparative analysis of the genomes of Stylophora pistillata and Acropora digitifera provides evidence for extensive differences between species of corals.</title>
        <authorList>
            <person name="Voolstra C.R."/>
            <person name="Li Y."/>
            <person name="Liew Y.J."/>
            <person name="Baumgarten S."/>
            <person name="Zoccola D."/>
            <person name="Flot J.-F."/>
            <person name="Tambutte S."/>
            <person name="Allemand D."/>
            <person name="Aranda M."/>
        </authorList>
    </citation>
    <scope>NUCLEOTIDE SEQUENCE [LARGE SCALE GENOMIC DNA]</scope>
</reference>
<dbReference type="SUPFAM" id="SSF47391">
    <property type="entry name" value="Dimerization-anchoring domain of cAMP-dependent PK regulatory subunit"/>
    <property type="match status" value="1"/>
</dbReference>
<dbReference type="OrthoDB" id="6436361at2759"/>
<dbReference type="EMBL" id="LSMT01000360">
    <property type="protein sequence ID" value="PFX19437.1"/>
    <property type="molecule type" value="Genomic_DNA"/>
</dbReference>
<name>A0A2B4RSW1_STYPI</name>
<dbReference type="Gene3D" id="1.20.890.10">
    <property type="entry name" value="cAMP-dependent protein kinase regulatory subunit, dimerization-anchoring domain"/>
    <property type="match status" value="1"/>
</dbReference>
<dbReference type="STRING" id="50429.A0A2B4RSW1"/>
<protein>
    <submittedName>
        <fullName evidence="2">Adenylate kinase isoenzyme 5</fullName>
    </submittedName>
</protein>
<keyword evidence="2" id="KW-0418">Kinase</keyword>
<gene>
    <name evidence="2" type="primary">Ak5</name>
    <name evidence="2" type="ORF">AWC38_SpisGene16150</name>
</gene>
<feature type="region of interest" description="Disordered" evidence="1">
    <location>
        <begin position="72"/>
        <end position="95"/>
    </location>
</feature>
<dbReference type="CDD" id="cd22978">
    <property type="entry name" value="DD_AK5"/>
    <property type="match status" value="1"/>
</dbReference>
<organism evidence="2 3">
    <name type="scientific">Stylophora pistillata</name>
    <name type="common">Smooth cauliflower coral</name>
    <dbReference type="NCBI Taxonomy" id="50429"/>
    <lineage>
        <taxon>Eukaryota</taxon>
        <taxon>Metazoa</taxon>
        <taxon>Cnidaria</taxon>
        <taxon>Anthozoa</taxon>
        <taxon>Hexacorallia</taxon>
        <taxon>Scleractinia</taxon>
        <taxon>Astrocoeniina</taxon>
        <taxon>Pocilloporidae</taxon>
        <taxon>Stylophora</taxon>
    </lineage>
</organism>
<keyword evidence="3" id="KW-1185">Reference proteome</keyword>
<keyword evidence="2" id="KW-0808">Transferase</keyword>
<proteinExistence type="predicted"/>
<sequence>MASNLDFSEDIEEAKVYMAKKNVFQLFESLLTAVVHNRPENPVEFLQECLEIAKQNEDLRWNSFLEVQSRTNKSSQTTGQFDKVFNTELETTPSD</sequence>
<dbReference type="Proteomes" id="UP000225706">
    <property type="component" value="Unassembled WGS sequence"/>
</dbReference>
<evidence type="ECO:0000313" key="3">
    <source>
        <dbReference type="Proteomes" id="UP000225706"/>
    </source>
</evidence>
<comment type="caution">
    <text evidence="2">The sequence shown here is derived from an EMBL/GenBank/DDBJ whole genome shotgun (WGS) entry which is preliminary data.</text>
</comment>
<accession>A0A2B4RSW1</accession>
<dbReference type="GO" id="GO:0016301">
    <property type="term" value="F:kinase activity"/>
    <property type="evidence" value="ECO:0007669"/>
    <property type="project" value="UniProtKB-KW"/>
</dbReference>